<evidence type="ECO:0000313" key="4">
    <source>
        <dbReference type="Proteomes" id="UP001433268"/>
    </source>
</evidence>
<gene>
    <name evidence="3" type="ORF">PG997_002734</name>
</gene>
<proteinExistence type="predicted"/>
<keyword evidence="2" id="KW-1133">Transmembrane helix</keyword>
<evidence type="ECO:0000256" key="1">
    <source>
        <dbReference type="SAM" id="MobiDB-lite"/>
    </source>
</evidence>
<dbReference type="GeneID" id="92040109"/>
<protein>
    <submittedName>
        <fullName evidence="3">Uncharacterized protein</fullName>
    </submittedName>
</protein>
<evidence type="ECO:0000313" key="3">
    <source>
        <dbReference type="EMBL" id="KAK8087773.1"/>
    </source>
</evidence>
<organism evidence="3 4">
    <name type="scientific">Apiospora hydei</name>
    <dbReference type="NCBI Taxonomy" id="1337664"/>
    <lineage>
        <taxon>Eukaryota</taxon>
        <taxon>Fungi</taxon>
        <taxon>Dikarya</taxon>
        <taxon>Ascomycota</taxon>
        <taxon>Pezizomycotina</taxon>
        <taxon>Sordariomycetes</taxon>
        <taxon>Xylariomycetidae</taxon>
        <taxon>Amphisphaeriales</taxon>
        <taxon>Apiosporaceae</taxon>
        <taxon>Apiospora</taxon>
    </lineage>
</organism>
<name>A0ABR1WX81_9PEZI</name>
<feature type="transmembrane region" description="Helical" evidence="2">
    <location>
        <begin position="48"/>
        <end position="69"/>
    </location>
</feature>
<dbReference type="EMBL" id="JAQQWN010000004">
    <property type="protein sequence ID" value="KAK8087773.1"/>
    <property type="molecule type" value="Genomic_DNA"/>
</dbReference>
<keyword evidence="2" id="KW-0812">Transmembrane</keyword>
<feature type="transmembrane region" description="Helical" evidence="2">
    <location>
        <begin position="25"/>
        <end position="41"/>
    </location>
</feature>
<reference evidence="3 4" key="1">
    <citation type="submission" date="2023-01" db="EMBL/GenBank/DDBJ databases">
        <title>Analysis of 21 Apiospora genomes using comparative genomics revels a genus with tremendous synthesis potential of carbohydrate active enzymes and secondary metabolites.</title>
        <authorList>
            <person name="Sorensen T."/>
        </authorList>
    </citation>
    <scope>NUCLEOTIDE SEQUENCE [LARGE SCALE GENOMIC DNA]</scope>
    <source>
        <strain evidence="3 4">CBS 114990</strain>
    </source>
</reference>
<keyword evidence="2" id="KW-0472">Membrane</keyword>
<evidence type="ECO:0000256" key="2">
    <source>
        <dbReference type="SAM" id="Phobius"/>
    </source>
</evidence>
<keyword evidence="4" id="KW-1185">Reference proteome</keyword>
<comment type="caution">
    <text evidence="3">The sequence shown here is derived from an EMBL/GenBank/DDBJ whole genome shotgun (WGS) entry which is preliminary data.</text>
</comment>
<dbReference type="Proteomes" id="UP001433268">
    <property type="component" value="Unassembled WGS sequence"/>
</dbReference>
<dbReference type="RefSeq" id="XP_066670667.1">
    <property type="nucleotide sequence ID" value="XM_066807049.1"/>
</dbReference>
<sequence length="190" mass="20623">MPIGGPLLDVEDHPRLGVIKAMGRALPRGGMAVSILVPVFFTEQLQYFWANLWPSLMLVLLTVITWYPFSGPPLEFVFLRIPVLLTVVINSAIEVDRIRAKAALPHVQPPPFPNSVGKPSTRSGSPLSSVGSVVFAGICRGPDSAPYIDWHSDISLQPDEELEGQSPASDAEDGVNPDLEAAPGHWQLRL</sequence>
<feature type="transmembrane region" description="Helical" evidence="2">
    <location>
        <begin position="75"/>
        <end position="93"/>
    </location>
</feature>
<accession>A0ABR1WX81</accession>
<feature type="region of interest" description="Disordered" evidence="1">
    <location>
        <begin position="158"/>
        <end position="190"/>
    </location>
</feature>